<evidence type="ECO:0000256" key="6">
    <source>
        <dbReference type="ARBA" id="ARBA00023180"/>
    </source>
</evidence>
<dbReference type="FunFam" id="2.60.120.230:FF:000001">
    <property type="entry name" value="Monooxygenase, DBH-like 1"/>
    <property type="match status" value="1"/>
</dbReference>
<dbReference type="GO" id="GO:0004500">
    <property type="term" value="F:dopamine beta-monooxygenase activity"/>
    <property type="evidence" value="ECO:0007669"/>
    <property type="project" value="InterPro"/>
</dbReference>
<feature type="chain" id="PRO_5012533605" evidence="8">
    <location>
        <begin position="23"/>
        <end position="587"/>
    </location>
</feature>
<dbReference type="GO" id="GO:0006589">
    <property type="term" value="P:octopamine biosynthetic process"/>
    <property type="evidence" value="ECO:0007669"/>
    <property type="project" value="TreeGrafter"/>
</dbReference>
<evidence type="ECO:0000256" key="8">
    <source>
        <dbReference type="SAM" id="SignalP"/>
    </source>
</evidence>
<dbReference type="CDD" id="cd09631">
    <property type="entry name" value="DOMON_DOH"/>
    <property type="match status" value="1"/>
</dbReference>
<dbReference type="SUPFAM" id="SSF49742">
    <property type="entry name" value="PHM/PNGase F"/>
    <property type="match status" value="2"/>
</dbReference>
<dbReference type="GO" id="GO:0005507">
    <property type="term" value="F:copper ion binding"/>
    <property type="evidence" value="ECO:0007669"/>
    <property type="project" value="InterPro"/>
</dbReference>
<dbReference type="OrthoDB" id="19261at2759"/>
<name>A0A226EA89_FOLCA</name>
<sequence>MFKLTISSVVTLVVLFNPCVKANIIKNSNAKLQKSRNGEWLDTAEKIWLNWTVNEVTKTITFELEAETLGWVGFGISPQGGMTGADIFIAGVLPNGDHYSSDRHATGTVEPIVDAHSDWELHDARESGNRTYLKFSRLIDTCDDQDYPIGMDMTRLIWAFGITDEIAYHTSTRRGTKSVNLRGALIPEVDFTKLKEHKMVLDMVMPPSDTSYWCSFHKGPALDKKHHIVAVKIMGNYTVDKYLGDNCYLAYDWENLKPVMWLKKYCKEYLYVWATGGKRMVFPENVGYPIGYGDQEGKEAFYMLEIHYDNPDERTGVQFETGVSFFYTNETRPIDAGLLTVGHDVTLSITIPPNAENFVTVGHCGAECTSKQFPEGGIKIFNALLHSHLSGRKLKLRQFRDQQELEWPDFDDHYDFNYQQNKHLNQEVIVLPGDHLTYECTYGSVWKKGKVVTGGMSTEDEMCQAFLWYYPKIETIEVCGSLYGVELSVADLGITNWTGVDTSESILTKFHVYEPTELAGDLEESLNTKFNWTQEIREEMERKRRREVESDAMRQVSVTNRLTPSTSTSPQGDPIPVNISSKYRGYV</sequence>
<dbReference type="InterPro" id="IPR024548">
    <property type="entry name" value="Cu2_monoox_C"/>
</dbReference>
<dbReference type="InterPro" id="IPR036939">
    <property type="entry name" value="Cu2_ascorb_mOase_N_sf"/>
</dbReference>
<feature type="signal peptide" evidence="8">
    <location>
        <begin position="1"/>
        <end position="22"/>
    </location>
</feature>
<comment type="caution">
    <text evidence="10">The sequence shown here is derived from an EMBL/GenBank/DDBJ whole genome shotgun (WGS) entry which is preliminary data.</text>
</comment>
<dbReference type="AlphaFoldDB" id="A0A226EA89"/>
<dbReference type="Proteomes" id="UP000198287">
    <property type="component" value="Unassembled WGS sequence"/>
</dbReference>
<keyword evidence="10" id="KW-0503">Monooxygenase</keyword>
<gene>
    <name evidence="10" type="ORF">Fcan01_10991</name>
</gene>
<dbReference type="GO" id="GO:0005615">
    <property type="term" value="C:extracellular space"/>
    <property type="evidence" value="ECO:0007669"/>
    <property type="project" value="TreeGrafter"/>
</dbReference>
<dbReference type="FunFam" id="2.60.40.1210:FF:000001">
    <property type="entry name" value="Monooxygenase, DBH-like 1, like"/>
    <property type="match status" value="1"/>
</dbReference>
<keyword evidence="11" id="KW-1185">Reference proteome</keyword>
<keyword evidence="5" id="KW-1015">Disulfide bond</keyword>
<dbReference type="InterPro" id="IPR000323">
    <property type="entry name" value="Cu2_ascorb_mOase_N"/>
</dbReference>
<dbReference type="OMA" id="ECTESIF"/>
<comment type="similarity">
    <text evidence="2">Belongs to the copper type II ascorbate-dependent monooxygenase family.</text>
</comment>
<dbReference type="Pfam" id="PF01082">
    <property type="entry name" value="Cu2_monooxygen"/>
    <property type="match status" value="1"/>
</dbReference>
<dbReference type="Pfam" id="PF03351">
    <property type="entry name" value="DOMON"/>
    <property type="match status" value="1"/>
</dbReference>
<dbReference type="InterPro" id="IPR008977">
    <property type="entry name" value="PHM/PNGase_F_dom_sf"/>
</dbReference>
<reference evidence="10 11" key="1">
    <citation type="submission" date="2015-12" db="EMBL/GenBank/DDBJ databases">
        <title>The genome of Folsomia candida.</title>
        <authorList>
            <person name="Faddeeva A."/>
            <person name="Derks M.F."/>
            <person name="Anvar Y."/>
            <person name="Smit S."/>
            <person name="Van Straalen N."/>
            <person name="Roelofs D."/>
        </authorList>
    </citation>
    <scope>NUCLEOTIDE SEQUENCE [LARGE SCALE GENOMIC DNA]</scope>
    <source>
        <strain evidence="10 11">VU population</strain>
        <tissue evidence="10">Whole body</tissue>
    </source>
</reference>
<dbReference type="Gene3D" id="2.60.120.310">
    <property type="entry name" value="Copper type II, ascorbate-dependent monooxygenase, N-terminal domain"/>
    <property type="match status" value="1"/>
</dbReference>
<dbReference type="PANTHER" id="PTHR10157">
    <property type="entry name" value="DOPAMINE BETA HYDROXYLASE RELATED"/>
    <property type="match status" value="1"/>
</dbReference>
<keyword evidence="3 8" id="KW-0732">Signal</keyword>
<feature type="compositionally biased region" description="Basic and acidic residues" evidence="7">
    <location>
        <begin position="541"/>
        <end position="552"/>
    </location>
</feature>
<keyword evidence="10" id="KW-0560">Oxidoreductase</keyword>
<dbReference type="InterPro" id="IPR000945">
    <property type="entry name" value="DBH-like"/>
</dbReference>
<dbReference type="PRINTS" id="PR00767">
    <property type="entry name" value="DBMONOXGNASE"/>
</dbReference>
<dbReference type="InterPro" id="IPR005018">
    <property type="entry name" value="DOMON_domain"/>
</dbReference>
<evidence type="ECO:0000256" key="1">
    <source>
        <dbReference type="ARBA" id="ARBA00004370"/>
    </source>
</evidence>
<feature type="compositionally biased region" description="Polar residues" evidence="7">
    <location>
        <begin position="556"/>
        <end position="571"/>
    </location>
</feature>
<dbReference type="Gene3D" id="2.60.120.230">
    <property type="match status" value="1"/>
</dbReference>
<evidence type="ECO:0000256" key="5">
    <source>
        <dbReference type="ARBA" id="ARBA00023157"/>
    </source>
</evidence>
<feature type="region of interest" description="Disordered" evidence="7">
    <location>
        <begin position="541"/>
        <end position="587"/>
    </location>
</feature>
<proteinExistence type="inferred from homology"/>
<dbReference type="GO" id="GO:0030667">
    <property type="term" value="C:secretory granule membrane"/>
    <property type="evidence" value="ECO:0007669"/>
    <property type="project" value="TreeGrafter"/>
</dbReference>
<dbReference type="SMART" id="SM00664">
    <property type="entry name" value="DoH"/>
    <property type="match status" value="1"/>
</dbReference>
<feature type="domain" description="DOMON" evidence="9">
    <location>
        <begin position="45"/>
        <end position="161"/>
    </location>
</feature>
<dbReference type="EMBL" id="LNIX01000005">
    <property type="protein sequence ID" value="OXA54455.1"/>
    <property type="molecule type" value="Genomic_DNA"/>
</dbReference>
<dbReference type="Pfam" id="PF03712">
    <property type="entry name" value="Cu2_monoox_C"/>
    <property type="match status" value="1"/>
</dbReference>
<dbReference type="GO" id="GO:0042420">
    <property type="term" value="P:dopamine catabolic process"/>
    <property type="evidence" value="ECO:0007669"/>
    <property type="project" value="TreeGrafter"/>
</dbReference>
<dbReference type="Gene3D" id="2.60.40.1210">
    <property type="entry name" value="Cellobiose dehydrogenase, cytochrome domain"/>
    <property type="match status" value="1"/>
</dbReference>
<dbReference type="InterPro" id="IPR045266">
    <property type="entry name" value="DOH_DOMON"/>
</dbReference>
<dbReference type="GO" id="GO:0042421">
    <property type="term" value="P:norepinephrine biosynthetic process"/>
    <property type="evidence" value="ECO:0007669"/>
    <property type="project" value="TreeGrafter"/>
</dbReference>
<accession>A0A226EA89</accession>
<evidence type="ECO:0000256" key="4">
    <source>
        <dbReference type="ARBA" id="ARBA00023136"/>
    </source>
</evidence>
<dbReference type="SUPFAM" id="SSF49344">
    <property type="entry name" value="CBD9-like"/>
    <property type="match status" value="1"/>
</dbReference>
<dbReference type="PANTHER" id="PTHR10157:SF23">
    <property type="entry name" value="MOXD1 HOMOLOG 1"/>
    <property type="match status" value="1"/>
</dbReference>
<evidence type="ECO:0000256" key="2">
    <source>
        <dbReference type="ARBA" id="ARBA00010676"/>
    </source>
</evidence>
<evidence type="ECO:0000313" key="10">
    <source>
        <dbReference type="EMBL" id="OXA54455.1"/>
    </source>
</evidence>
<evidence type="ECO:0000256" key="3">
    <source>
        <dbReference type="ARBA" id="ARBA00022729"/>
    </source>
</evidence>
<dbReference type="PROSITE" id="PS50836">
    <property type="entry name" value="DOMON"/>
    <property type="match status" value="1"/>
</dbReference>
<keyword evidence="4" id="KW-0472">Membrane</keyword>
<comment type="subcellular location">
    <subcellularLocation>
        <location evidence="1">Membrane</location>
    </subcellularLocation>
</comment>
<organism evidence="10 11">
    <name type="scientific">Folsomia candida</name>
    <name type="common">Springtail</name>
    <dbReference type="NCBI Taxonomy" id="158441"/>
    <lineage>
        <taxon>Eukaryota</taxon>
        <taxon>Metazoa</taxon>
        <taxon>Ecdysozoa</taxon>
        <taxon>Arthropoda</taxon>
        <taxon>Hexapoda</taxon>
        <taxon>Collembola</taxon>
        <taxon>Entomobryomorpha</taxon>
        <taxon>Isotomoidea</taxon>
        <taxon>Isotomidae</taxon>
        <taxon>Proisotominae</taxon>
        <taxon>Folsomia</taxon>
    </lineage>
</organism>
<dbReference type="InterPro" id="IPR014784">
    <property type="entry name" value="Cu2_ascorb_mOase-like_C"/>
</dbReference>
<evidence type="ECO:0000256" key="7">
    <source>
        <dbReference type="SAM" id="MobiDB-lite"/>
    </source>
</evidence>
<evidence type="ECO:0000259" key="9">
    <source>
        <dbReference type="PROSITE" id="PS50836"/>
    </source>
</evidence>
<protein>
    <submittedName>
        <fullName evidence="10">DBH-like monooxygenase protein 2</fullName>
    </submittedName>
</protein>
<keyword evidence="6" id="KW-0325">Glycoprotein</keyword>
<dbReference type="InterPro" id="IPR028460">
    <property type="entry name" value="Tbh/DBH"/>
</dbReference>
<evidence type="ECO:0000313" key="11">
    <source>
        <dbReference type="Proteomes" id="UP000198287"/>
    </source>
</evidence>